<evidence type="ECO:0008006" key="5">
    <source>
        <dbReference type="Google" id="ProtNLM"/>
    </source>
</evidence>
<dbReference type="EMBL" id="JAERTX010000001">
    <property type="protein sequence ID" value="MBM9458691.1"/>
    <property type="molecule type" value="Genomic_DNA"/>
</dbReference>
<proteinExistence type="predicted"/>
<name>A0A938Y726_9ACTN</name>
<dbReference type="RefSeq" id="WP_205289968.1">
    <property type="nucleotide sequence ID" value="NZ_CP074406.1"/>
</dbReference>
<evidence type="ECO:0000313" key="4">
    <source>
        <dbReference type="Proteomes" id="UP000663791"/>
    </source>
</evidence>
<dbReference type="Proteomes" id="UP000663791">
    <property type="component" value="Unassembled WGS sequence"/>
</dbReference>
<feature type="chain" id="PRO_5037144702" description="DUF3515 family protein" evidence="2">
    <location>
        <begin position="29"/>
        <end position="383"/>
    </location>
</feature>
<evidence type="ECO:0000256" key="2">
    <source>
        <dbReference type="SAM" id="SignalP"/>
    </source>
</evidence>
<dbReference type="AlphaFoldDB" id="A0A938Y726"/>
<evidence type="ECO:0000313" key="3">
    <source>
        <dbReference type="EMBL" id="MBM9458691.1"/>
    </source>
</evidence>
<keyword evidence="2" id="KW-0732">Signal</keyword>
<accession>A0A938Y726</accession>
<feature type="region of interest" description="Disordered" evidence="1">
    <location>
        <begin position="73"/>
        <end position="93"/>
    </location>
</feature>
<gene>
    <name evidence="3" type="ORF">JK386_02135</name>
</gene>
<comment type="caution">
    <text evidence="3">The sequence shown here is derived from an EMBL/GenBank/DDBJ whole genome shotgun (WGS) entry which is preliminary data.</text>
</comment>
<reference evidence="3" key="1">
    <citation type="submission" date="2021-01" db="EMBL/GenBank/DDBJ databases">
        <title>Novel species in genus Nocardioides.</title>
        <authorList>
            <person name="Zhang G."/>
        </authorList>
    </citation>
    <scope>NUCLEOTIDE SEQUENCE</scope>
    <source>
        <strain evidence="3">Zg-536</strain>
    </source>
</reference>
<evidence type="ECO:0000256" key="1">
    <source>
        <dbReference type="SAM" id="MobiDB-lite"/>
    </source>
</evidence>
<dbReference type="PROSITE" id="PS51257">
    <property type="entry name" value="PROKAR_LIPOPROTEIN"/>
    <property type="match status" value="1"/>
</dbReference>
<feature type="signal peptide" evidence="2">
    <location>
        <begin position="1"/>
        <end position="28"/>
    </location>
</feature>
<keyword evidence="4" id="KW-1185">Reference proteome</keyword>
<sequence>MSFPACRRLARALPFTLVLLAAACSAEASYDDRDWSAIEPVAAEVPQVRVPDPAVTEANLAALDPCAVGAAGDPAAEPASLDRRDTSRECQVQRSDGPVQVIVGAPYLAEGSDAAGVLERRTRQDVAGVAAWVGPGPVGNGRSARCAVIVPLSPERTLVVADPDEDDCGVALTAAEAALADPAAMARPGGTVTEPVFYAADEPDPGGVDGCAELADQLAWLCVPATDADVPGDPVDLIRHGEADPAVLCVPALASAEQAAPVAGRRWVAVTTAPNPVPEGERASYDGARVCTLLTSKVRGGEADDATKVVVTARRDPLKVEANTEVAGHPTHHAKQSGTWEVALTETDANGYLRVQVLDADRKEPAWAEDLVTDLVERVFGED</sequence>
<organism evidence="3 4">
    <name type="scientific">Nocardioides faecalis</name>
    <dbReference type="NCBI Taxonomy" id="2803858"/>
    <lineage>
        <taxon>Bacteria</taxon>
        <taxon>Bacillati</taxon>
        <taxon>Actinomycetota</taxon>
        <taxon>Actinomycetes</taxon>
        <taxon>Propionibacteriales</taxon>
        <taxon>Nocardioidaceae</taxon>
        <taxon>Nocardioides</taxon>
    </lineage>
</organism>
<protein>
    <recommendedName>
        <fullName evidence="5">DUF3515 family protein</fullName>
    </recommendedName>
</protein>